<feature type="transmembrane region" description="Helical" evidence="1">
    <location>
        <begin position="329"/>
        <end position="351"/>
    </location>
</feature>
<dbReference type="PROSITE" id="PS51257">
    <property type="entry name" value="PROKAR_LIPOPROTEIN"/>
    <property type="match status" value="1"/>
</dbReference>
<feature type="transmembrane region" description="Helical" evidence="1">
    <location>
        <begin position="54"/>
        <end position="75"/>
    </location>
</feature>
<feature type="transmembrane region" description="Helical" evidence="1">
    <location>
        <begin position="87"/>
        <end position="105"/>
    </location>
</feature>
<comment type="caution">
    <text evidence="2">The sequence shown here is derived from an EMBL/GenBank/DDBJ whole genome shotgun (WGS) entry which is preliminary data.</text>
</comment>
<dbReference type="EMBL" id="DVMZ01000109">
    <property type="protein sequence ID" value="HIU59301.1"/>
    <property type="molecule type" value="Genomic_DNA"/>
</dbReference>
<dbReference type="Proteomes" id="UP000824081">
    <property type="component" value="Unassembled WGS sequence"/>
</dbReference>
<reference evidence="2" key="2">
    <citation type="journal article" date="2021" name="PeerJ">
        <title>Extensive microbial diversity within the chicken gut microbiome revealed by metagenomics and culture.</title>
        <authorList>
            <person name="Gilroy R."/>
            <person name="Ravi A."/>
            <person name="Getino M."/>
            <person name="Pursley I."/>
            <person name="Horton D.L."/>
            <person name="Alikhan N.F."/>
            <person name="Baker D."/>
            <person name="Gharbi K."/>
            <person name="Hall N."/>
            <person name="Watson M."/>
            <person name="Adriaenssens E.M."/>
            <person name="Foster-Nyarko E."/>
            <person name="Jarju S."/>
            <person name="Secka A."/>
            <person name="Antonio M."/>
            <person name="Oren A."/>
            <person name="Chaudhuri R.R."/>
            <person name="La Ragione R."/>
            <person name="Hildebrand F."/>
            <person name="Pallen M.J."/>
        </authorList>
    </citation>
    <scope>NUCLEOTIDE SEQUENCE</scope>
    <source>
        <strain evidence="2">11687</strain>
    </source>
</reference>
<feature type="transmembrane region" description="Helical" evidence="1">
    <location>
        <begin position="395"/>
        <end position="415"/>
    </location>
</feature>
<sequence length="634" mass="70895">MRAYLSGHAGLIFACFAVGFLCCVWAGSQADKALPPTEGWYSYYAYEINERGAVPYLDFELLFPPLYVYVIAFVTKIFGYRLMVLRVFGVLIYTATGVFACLIFGKLFRKPLVGMIGGMLTAAFLQSESAQIFYDYIRLMDLSVYASIYFFLRYFDGVFRPGSSVEKRDGPFSSDGILGTVFAVHASLYKQSSGLLYLAFCLAALVFAAAVFGQKRDLWRQVLVSFAVCVLLYGGMFLFLASKGALGAYFYYNFQASVGAKGGSLSAVLFGWFFREKKLLFACLPVALLWVGLLFAAAVYSRRKRAERGVKDADGANGADADDKAEQRLMYATAAAALLTVVLCFAIPALAEIFSSWNRSWRKYLPFLFSMLAFPAFAGACIFRRKIRADDGFLCKYFYLSGTAFVLAYAVSMSGGLGESQVAPAFALSAVSFAGIARFPRRRFLSLATAVFMVFDLGISFSVKIRSPYSWWGLDTGSYGEQTTECVIPAFQGIEMNEAYARMYNNVYREIRENSAAEEEIFIFPHMPVLYLATERRRATFTAVQWFDVSTDQAVAEDIEVLKEKRPVVLVLCFIPDSVREAHEQSFREGQKSGLTKMQEFLCRFVEEENYILLSSDTVSAEYTIEVYRLPESG</sequence>
<dbReference type="AlphaFoldDB" id="A0A9D1SGI1"/>
<feature type="transmembrane region" description="Helical" evidence="1">
    <location>
        <begin position="218"/>
        <end position="240"/>
    </location>
</feature>
<feature type="transmembrane region" description="Helical" evidence="1">
    <location>
        <begin position="279"/>
        <end position="301"/>
    </location>
</feature>
<proteinExistence type="predicted"/>
<evidence type="ECO:0000313" key="2">
    <source>
        <dbReference type="EMBL" id="HIU59301.1"/>
    </source>
</evidence>
<gene>
    <name evidence="2" type="ORF">IAC57_04265</name>
</gene>
<keyword evidence="1" id="KW-1133">Transmembrane helix</keyword>
<protein>
    <submittedName>
        <fullName evidence="2">Uncharacterized protein</fullName>
    </submittedName>
</protein>
<reference evidence="2" key="1">
    <citation type="submission" date="2020-10" db="EMBL/GenBank/DDBJ databases">
        <authorList>
            <person name="Gilroy R."/>
        </authorList>
    </citation>
    <scope>NUCLEOTIDE SEQUENCE</scope>
    <source>
        <strain evidence="2">11687</strain>
    </source>
</reference>
<feature type="transmembrane region" description="Helical" evidence="1">
    <location>
        <begin position="444"/>
        <end position="463"/>
    </location>
</feature>
<feature type="transmembrane region" description="Helical" evidence="1">
    <location>
        <begin position="421"/>
        <end position="437"/>
    </location>
</feature>
<evidence type="ECO:0000313" key="3">
    <source>
        <dbReference type="Proteomes" id="UP000824081"/>
    </source>
</evidence>
<keyword evidence="1" id="KW-0472">Membrane</keyword>
<feature type="transmembrane region" description="Helical" evidence="1">
    <location>
        <begin position="363"/>
        <end position="383"/>
    </location>
</feature>
<keyword evidence="1" id="KW-0812">Transmembrane</keyword>
<name>A0A9D1SGI1_9FIRM</name>
<organism evidence="2 3">
    <name type="scientific">Candidatus Scatosoma pullistercoris</name>
    <dbReference type="NCBI Taxonomy" id="2840934"/>
    <lineage>
        <taxon>Bacteria</taxon>
        <taxon>Bacillati</taxon>
        <taxon>Bacillota</taxon>
        <taxon>Clostridia</taxon>
        <taxon>Candidatus Scatosoma</taxon>
    </lineage>
</organism>
<accession>A0A9D1SGI1</accession>
<feature type="transmembrane region" description="Helical" evidence="1">
    <location>
        <begin position="195"/>
        <end position="212"/>
    </location>
</feature>
<evidence type="ECO:0000256" key="1">
    <source>
        <dbReference type="SAM" id="Phobius"/>
    </source>
</evidence>